<accession>A0A0X8XAA9</accession>
<dbReference type="EMBL" id="AP017372">
    <property type="protein sequence ID" value="BAU58364.1"/>
    <property type="molecule type" value="Genomic_DNA"/>
</dbReference>
<dbReference type="AlphaFoldDB" id="A0A0X8XAA9"/>
<dbReference type="OrthoDB" id="9779370at2"/>
<dbReference type="Pfam" id="PF09559">
    <property type="entry name" value="Cas6"/>
    <property type="match status" value="1"/>
</dbReference>
<reference evidence="1" key="1">
    <citation type="submission" date="2016-02" db="EMBL/GenBank/DDBJ databases">
        <title>Halorhodospira halochloris DSM-1059 complete genome, version 2.</title>
        <authorList>
            <person name="Tsukatani Y."/>
        </authorList>
    </citation>
    <scope>NUCLEOTIDE SEQUENCE</scope>
    <source>
        <strain evidence="1">DSM 1059</strain>
    </source>
</reference>
<keyword evidence="2" id="KW-1185">Reference proteome</keyword>
<sequence>MFWEDDDQPQSDQRQAAAVDLSFALHGRCLPSAYASVLATALEPHVSGYVTIEQLGVRVTHIPDSGHGWWRDKQQPVLLSRRTRLLLRAERSLAKHLEQLSGAQLELGEMRLRLGAVRAHELEKAETLYAHRVIDPVCSVGDSDDSDEQEKDFMFAMRDQLYELGVRPRRMLCGRREWLSTPEGWVVTRSLLVDGMAQEAGLRLQECGLGQGRQWGCGLFVPHKGPANTSQ</sequence>
<evidence type="ECO:0008006" key="3">
    <source>
        <dbReference type="Google" id="ProtNLM"/>
    </source>
</evidence>
<dbReference type="RefSeq" id="WP_096409740.1">
    <property type="nucleotide sequence ID" value="NZ_AP017372.2"/>
</dbReference>
<proteinExistence type="predicted"/>
<name>A0A0X8XAA9_HALHR</name>
<evidence type="ECO:0000313" key="2">
    <source>
        <dbReference type="Proteomes" id="UP000218890"/>
    </source>
</evidence>
<organism evidence="1 2">
    <name type="scientific">Halorhodospira halochloris</name>
    <name type="common">Ectothiorhodospira halochloris</name>
    <dbReference type="NCBI Taxonomy" id="1052"/>
    <lineage>
        <taxon>Bacteria</taxon>
        <taxon>Pseudomonadati</taxon>
        <taxon>Pseudomonadota</taxon>
        <taxon>Gammaproteobacteria</taxon>
        <taxon>Chromatiales</taxon>
        <taxon>Ectothiorhodospiraceae</taxon>
        <taxon>Halorhodospira</taxon>
    </lineage>
</organism>
<protein>
    <recommendedName>
        <fullName evidence="3">CRISPR-associated protein</fullName>
    </recommendedName>
</protein>
<gene>
    <name evidence="1" type="ORF">HH1059_16530</name>
</gene>
<dbReference type="KEGG" id="hhk:HH1059_16530"/>
<dbReference type="Proteomes" id="UP000218890">
    <property type="component" value="Chromosome"/>
</dbReference>
<dbReference type="InterPro" id="IPR014174">
    <property type="entry name" value="CRISPR-assoc_prot_Cas6/Cmx6"/>
</dbReference>
<evidence type="ECO:0000313" key="1">
    <source>
        <dbReference type="EMBL" id="BAU58364.1"/>
    </source>
</evidence>